<evidence type="ECO:0000313" key="2">
    <source>
        <dbReference type="Proteomes" id="UP000266841"/>
    </source>
</evidence>
<proteinExistence type="predicted"/>
<keyword evidence="2" id="KW-1185">Reference proteome</keyword>
<dbReference type="AlphaFoldDB" id="K0SSZ5"/>
<dbReference type="EMBL" id="AGNL01012103">
    <property type="protein sequence ID" value="EJK68084.1"/>
    <property type="molecule type" value="Genomic_DNA"/>
</dbReference>
<reference evidence="1 2" key="1">
    <citation type="journal article" date="2012" name="Genome Biol.">
        <title>Genome and low-iron response of an oceanic diatom adapted to chronic iron limitation.</title>
        <authorList>
            <person name="Lommer M."/>
            <person name="Specht M."/>
            <person name="Roy A.S."/>
            <person name="Kraemer L."/>
            <person name="Andreson R."/>
            <person name="Gutowska M.A."/>
            <person name="Wolf J."/>
            <person name="Bergner S.V."/>
            <person name="Schilhabel M.B."/>
            <person name="Klostermeier U.C."/>
            <person name="Beiko R.G."/>
            <person name="Rosenstiel P."/>
            <person name="Hippler M."/>
            <person name="Laroche J."/>
        </authorList>
    </citation>
    <scope>NUCLEOTIDE SEQUENCE [LARGE SCALE GENOMIC DNA]</scope>
    <source>
        <strain evidence="1 2">CCMP1005</strain>
    </source>
</reference>
<comment type="caution">
    <text evidence="1">The sequence shown here is derived from an EMBL/GenBank/DDBJ whole genome shotgun (WGS) entry which is preliminary data.</text>
</comment>
<name>K0SSZ5_THAOC</name>
<protein>
    <submittedName>
        <fullName evidence="1">Uncharacterized protein</fullName>
    </submittedName>
</protein>
<accession>K0SSZ5</accession>
<evidence type="ECO:0000313" key="1">
    <source>
        <dbReference type="EMBL" id="EJK68084.1"/>
    </source>
</evidence>
<organism evidence="1 2">
    <name type="scientific">Thalassiosira oceanica</name>
    <name type="common">Marine diatom</name>
    <dbReference type="NCBI Taxonomy" id="159749"/>
    <lineage>
        <taxon>Eukaryota</taxon>
        <taxon>Sar</taxon>
        <taxon>Stramenopiles</taxon>
        <taxon>Ochrophyta</taxon>
        <taxon>Bacillariophyta</taxon>
        <taxon>Coscinodiscophyceae</taxon>
        <taxon>Thalassiosirophycidae</taxon>
        <taxon>Thalassiosirales</taxon>
        <taxon>Thalassiosiraceae</taxon>
        <taxon>Thalassiosira</taxon>
    </lineage>
</organism>
<gene>
    <name evidence="1" type="ORF">THAOC_10779</name>
</gene>
<sequence>MCAQRETAMLMEVLKEVVKNYFVNQVYEDNVRLTQENENLRADTSLVEASIGSATFSLSLLTSSVLRDKDTSSCICLPIPEEVSMSLLELKLLGGRVNVNGVDVGDVHHSQIVCCKSDGQLNLSLVDDYTIIRGKLKGVHERDWTTESGEEIPGESNNATFEERLALYMRGDNNDMDGSDVMFIPEHLLMFNFDKDFIKSLGPLTRYATEEDKWVEEPLNPMDWFLGLPQSFGVDTRLNLLSELGCNVYERRLLLINERLRAEHRRLECMLDILESVELTCNEQSSAPFSLSKSGSLSSSSLTWIISGPLPLLRFNANEMRSLELVISGVRLFSLDIQLMDDQGTLTLVYAFNSNIQVIGNFLPWSSVAPDLTANRFAEIFQDLSEGASPFSPACEINLAHISIPFEVIETTLERRGQNVLA</sequence>
<dbReference type="Proteomes" id="UP000266841">
    <property type="component" value="Unassembled WGS sequence"/>
</dbReference>